<dbReference type="InterPro" id="IPR013525">
    <property type="entry name" value="ABC2_TM"/>
</dbReference>
<sequence>MKKLKTVFTFEFLGMIRKKSLLITTAIMCIITLLITTIPSFMIWFGSDEEEDTAKNEEFVVVYANKEIKDAVSPVFGKESYATEDELRKAVQNEEETAGFVVKDYDSYTYISFDSTTDSTEQLVFESRLKQLNETRLFEEKGIDSQEVREILAQPIEQETVFLGKDAQSGTAIAFAVMITMYMLILLYGANVATSVAREKDSRTMELLITSSNPRTLILGKVGAVGLTGMLQVAAILLFGVIGFMVNKENYPQFVLDLVQGSMTADVLLVYILFSVMGYILYLFIYAALGSLVSKVEDVNSSVTPITFLFILAYFAATFAMNAPDNAVVKVTSFIPFISLFTMPIRYMLTSVPMTSLLISSVIMVGTVVLFAALSIHIYKFGSLNYGNRLKFKDVVKSFKK</sequence>
<feature type="transmembrane region" description="Helical" evidence="6">
    <location>
        <begin position="21"/>
        <end position="45"/>
    </location>
</feature>
<comment type="subcellular location">
    <subcellularLocation>
        <location evidence="1">Cell membrane</location>
        <topology evidence="1">Multi-pass membrane protein</topology>
    </subcellularLocation>
</comment>
<feature type="transmembrane region" description="Helical" evidence="6">
    <location>
        <begin position="301"/>
        <end position="321"/>
    </location>
</feature>
<evidence type="ECO:0000313" key="8">
    <source>
        <dbReference type="EMBL" id="AQU80749.1"/>
    </source>
</evidence>
<evidence type="ECO:0000256" key="1">
    <source>
        <dbReference type="ARBA" id="ARBA00004651"/>
    </source>
</evidence>
<dbReference type="EMBL" id="CP019401">
    <property type="protein sequence ID" value="AQU80749.1"/>
    <property type="molecule type" value="Genomic_DNA"/>
</dbReference>
<evidence type="ECO:0000256" key="4">
    <source>
        <dbReference type="ARBA" id="ARBA00022989"/>
    </source>
</evidence>
<keyword evidence="2" id="KW-1003">Cell membrane</keyword>
<proteinExistence type="predicted"/>
<feature type="transmembrane region" description="Helical" evidence="6">
    <location>
        <begin position="267"/>
        <end position="289"/>
    </location>
</feature>
<evidence type="ECO:0000259" key="7">
    <source>
        <dbReference type="Pfam" id="PF12698"/>
    </source>
</evidence>
<dbReference type="PANTHER" id="PTHR30294:SF29">
    <property type="entry name" value="MULTIDRUG ABC TRANSPORTER PERMEASE YBHS-RELATED"/>
    <property type="match status" value="1"/>
</dbReference>
<name>A0ABM6IW10_9BACL</name>
<keyword evidence="5 6" id="KW-0472">Membrane</keyword>
<dbReference type="PANTHER" id="PTHR30294">
    <property type="entry name" value="MEMBRANE COMPONENT OF ABC TRANSPORTER YHHJ-RELATED"/>
    <property type="match status" value="1"/>
</dbReference>
<organism evidence="8 9">
    <name type="scientific">Planococcus faecalis</name>
    <dbReference type="NCBI Taxonomy" id="1598147"/>
    <lineage>
        <taxon>Bacteria</taxon>
        <taxon>Bacillati</taxon>
        <taxon>Bacillota</taxon>
        <taxon>Bacilli</taxon>
        <taxon>Bacillales</taxon>
        <taxon>Caryophanaceae</taxon>
        <taxon>Planococcus</taxon>
    </lineage>
</organism>
<feature type="domain" description="ABC-2 type transporter transmembrane" evidence="7">
    <location>
        <begin position="21"/>
        <end position="376"/>
    </location>
</feature>
<feature type="transmembrane region" description="Helical" evidence="6">
    <location>
        <begin position="357"/>
        <end position="379"/>
    </location>
</feature>
<dbReference type="Proteomes" id="UP000189661">
    <property type="component" value="Chromosome"/>
</dbReference>
<dbReference type="RefSeq" id="WP_071152815.1">
    <property type="nucleotide sequence ID" value="NZ_CP019401.1"/>
</dbReference>
<reference evidence="8 9" key="1">
    <citation type="submission" date="2017-01" db="EMBL/GenBank/DDBJ databases">
        <title>Planococcus faecalis genome complete sequence.</title>
        <authorList>
            <person name="Lee P.C."/>
        </authorList>
    </citation>
    <scope>NUCLEOTIDE SEQUENCE [LARGE SCALE GENOMIC DNA]</scope>
    <source>
        <strain evidence="8 9">AJ003</strain>
    </source>
</reference>
<protein>
    <recommendedName>
        <fullName evidence="7">ABC-2 type transporter transmembrane domain-containing protein</fullName>
    </recommendedName>
</protein>
<feature type="transmembrane region" description="Helical" evidence="6">
    <location>
        <begin position="218"/>
        <end position="247"/>
    </location>
</feature>
<accession>A0ABM6IW10</accession>
<evidence type="ECO:0000313" key="9">
    <source>
        <dbReference type="Proteomes" id="UP000189661"/>
    </source>
</evidence>
<keyword evidence="3 6" id="KW-0812">Transmembrane</keyword>
<feature type="transmembrane region" description="Helical" evidence="6">
    <location>
        <begin position="172"/>
        <end position="197"/>
    </location>
</feature>
<feature type="transmembrane region" description="Helical" evidence="6">
    <location>
        <begin position="327"/>
        <end position="345"/>
    </location>
</feature>
<gene>
    <name evidence="8" type="ORF">AJGP001_16275</name>
</gene>
<dbReference type="InterPro" id="IPR051449">
    <property type="entry name" value="ABC-2_transporter_component"/>
</dbReference>
<evidence type="ECO:0000256" key="6">
    <source>
        <dbReference type="SAM" id="Phobius"/>
    </source>
</evidence>
<evidence type="ECO:0000256" key="5">
    <source>
        <dbReference type="ARBA" id="ARBA00023136"/>
    </source>
</evidence>
<keyword evidence="9" id="KW-1185">Reference proteome</keyword>
<keyword evidence="4 6" id="KW-1133">Transmembrane helix</keyword>
<dbReference type="Pfam" id="PF12698">
    <property type="entry name" value="ABC2_membrane_3"/>
    <property type="match status" value="1"/>
</dbReference>
<evidence type="ECO:0000256" key="3">
    <source>
        <dbReference type="ARBA" id="ARBA00022692"/>
    </source>
</evidence>
<evidence type="ECO:0000256" key="2">
    <source>
        <dbReference type="ARBA" id="ARBA00022475"/>
    </source>
</evidence>